<feature type="region of interest" description="Disordered" evidence="1">
    <location>
        <begin position="32"/>
        <end position="60"/>
    </location>
</feature>
<comment type="caution">
    <text evidence="2">The sequence shown here is derived from an EMBL/GenBank/DDBJ whole genome shotgun (WGS) entry which is preliminary data.</text>
</comment>
<organism evidence="2 3">
    <name type="scientific">Actinoallomurus iriomotensis</name>
    <dbReference type="NCBI Taxonomy" id="478107"/>
    <lineage>
        <taxon>Bacteria</taxon>
        <taxon>Bacillati</taxon>
        <taxon>Actinomycetota</taxon>
        <taxon>Actinomycetes</taxon>
        <taxon>Streptosporangiales</taxon>
        <taxon>Thermomonosporaceae</taxon>
        <taxon>Actinoallomurus</taxon>
    </lineage>
</organism>
<dbReference type="EMBL" id="BSTK01000022">
    <property type="protein sequence ID" value="GLY91739.1"/>
    <property type="molecule type" value="Genomic_DNA"/>
</dbReference>
<feature type="compositionally biased region" description="Basic residues" evidence="1">
    <location>
        <begin position="103"/>
        <end position="113"/>
    </location>
</feature>
<sequence>MIATAIPSRASRRAVAAPMPLDAPVTNATCSGIRPASLSHRPTTKSLEQRTGARPGVGPPTPFINFLQSKVSLLRTLIDESNLVMRPTCLPQARAPSRAPTVRGRRCRRREAQ</sequence>
<feature type="region of interest" description="Disordered" evidence="1">
    <location>
        <begin position="93"/>
        <end position="113"/>
    </location>
</feature>
<name>A0A9W6SDS1_9ACTN</name>
<evidence type="ECO:0000256" key="1">
    <source>
        <dbReference type="SAM" id="MobiDB-lite"/>
    </source>
</evidence>
<protein>
    <submittedName>
        <fullName evidence="2">Uncharacterized protein</fullName>
    </submittedName>
</protein>
<evidence type="ECO:0000313" key="2">
    <source>
        <dbReference type="EMBL" id="GLY91739.1"/>
    </source>
</evidence>
<dbReference type="Proteomes" id="UP001165074">
    <property type="component" value="Unassembled WGS sequence"/>
</dbReference>
<proteinExistence type="predicted"/>
<evidence type="ECO:0000313" key="3">
    <source>
        <dbReference type="Proteomes" id="UP001165074"/>
    </source>
</evidence>
<dbReference type="AlphaFoldDB" id="A0A9W6SDS1"/>
<reference evidence="2" key="1">
    <citation type="submission" date="2023-03" db="EMBL/GenBank/DDBJ databases">
        <title>Actinoallomurus iriomotensis NBRC 103684.</title>
        <authorList>
            <person name="Ichikawa N."/>
            <person name="Sato H."/>
            <person name="Tonouchi N."/>
        </authorList>
    </citation>
    <scope>NUCLEOTIDE SEQUENCE</scope>
    <source>
        <strain evidence="2">NBRC 103684</strain>
    </source>
</reference>
<keyword evidence="3" id="KW-1185">Reference proteome</keyword>
<gene>
    <name evidence="2" type="ORF">Airi02_096670</name>
</gene>
<accession>A0A9W6SDS1</accession>